<comment type="similarity">
    <text evidence="1">Belongs to the IMPACT family.</text>
</comment>
<dbReference type="Pfam" id="PF09186">
    <property type="entry name" value="DUF1949"/>
    <property type="match status" value="1"/>
</dbReference>
<organism evidence="4 5">
    <name type="scientific">Natronogracilivirga saccharolytica</name>
    <dbReference type="NCBI Taxonomy" id="2812953"/>
    <lineage>
        <taxon>Bacteria</taxon>
        <taxon>Pseudomonadati</taxon>
        <taxon>Balneolota</taxon>
        <taxon>Balneolia</taxon>
        <taxon>Balneolales</taxon>
        <taxon>Cyclonatronaceae</taxon>
        <taxon>Natronogracilivirga</taxon>
    </lineage>
</organism>
<evidence type="ECO:0000259" key="3">
    <source>
        <dbReference type="Pfam" id="PF09186"/>
    </source>
</evidence>
<feature type="domain" description="Impact N-terminal" evidence="2">
    <location>
        <begin position="4"/>
        <end position="106"/>
    </location>
</feature>
<dbReference type="PROSITE" id="PS00910">
    <property type="entry name" value="UPF0029"/>
    <property type="match status" value="1"/>
</dbReference>
<dbReference type="Gene3D" id="3.30.70.240">
    <property type="match status" value="1"/>
</dbReference>
<name>A0A8J7RPL4_9BACT</name>
<dbReference type="InterPro" id="IPR035647">
    <property type="entry name" value="EFG_III/V"/>
</dbReference>
<dbReference type="InterPro" id="IPR015269">
    <property type="entry name" value="UPF0029_Impact_C"/>
</dbReference>
<dbReference type="EMBL" id="JAFIDN010000012">
    <property type="protein sequence ID" value="MBP3193594.1"/>
    <property type="molecule type" value="Genomic_DNA"/>
</dbReference>
<evidence type="ECO:0000256" key="1">
    <source>
        <dbReference type="ARBA" id="ARBA00007665"/>
    </source>
</evidence>
<accession>A0A8J7RPL4</accession>
<dbReference type="RefSeq" id="WP_210513052.1">
    <property type="nucleotide sequence ID" value="NZ_JAFIDN010000012.1"/>
</dbReference>
<dbReference type="SUPFAM" id="SSF54211">
    <property type="entry name" value="Ribosomal protein S5 domain 2-like"/>
    <property type="match status" value="1"/>
</dbReference>
<evidence type="ECO:0000259" key="2">
    <source>
        <dbReference type="Pfam" id="PF01205"/>
    </source>
</evidence>
<proteinExistence type="inferred from homology"/>
<feature type="domain" description="UPF0029" evidence="3">
    <location>
        <begin position="125"/>
        <end position="172"/>
    </location>
</feature>
<gene>
    <name evidence="4" type="ORF">NATSA_13035</name>
</gene>
<dbReference type="Gene3D" id="3.30.230.30">
    <property type="entry name" value="Impact, N-terminal domain"/>
    <property type="match status" value="1"/>
</dbReference>
<sequence>MTEKGSRFFSFSFPVSDMHEITGKRKAVREEHPYATHHCFAWRVNPFHPEEFAQDDGEPGGTAGVPILGVIKSEELINVLIIVVRYFGGTKLGKAGLIQSYRESALRSVQHSGKKTLGLYSGFRIEYPYDQENRIREMMNRFNMKKQDELYLETVTITVRCPFEHTDDLQSMLEHHSYLGIEFERKEDRYLPVT</sequence>
<protein>
    <submittedName>
        <fullName evidence="4">YigZ family protein</fullName>
    </submittedName>
</protein>
<dbReference type="Proteomes" id="UP000673975">
    <property type="component" value="Unassembled WGS sequence"/>
</dbReference>
<dbReference type="InterPro" id="IPR001498">
    <property type="entry name" value="Impact_N"/>
</dbReference>
<keyword evidence="5" id="KW-1185">Reference proteome</keyword>
<evidence type="ECO:0000313" key="4">
    <source>
        <dbReference type="EMBL" id="MBP3193594.1"/>
    </source>
</evidence>
<dbReference type="GO" id="GO:0005737">
    <property type="term" value="C:cytoplasm"/>
    <property type="evidence" value="ECO:0007669"/>
    <property type="project" value="TreeGrafter"/>
</dbReference>
<dbReference type="SUPFAM" id="SSF54980">
    <property type="entry name" value="EF-G C-terminal domain-like"/>
    <property type="match status" value="1"/>
</dbReference>
<dbReference type="InterPro" id="IPR020569">
    <property type="entry name" value="UPF0029_Impact_CS"/>
</dbReference>
<dbReference type="AlphaFoldDB" id="A0A8J7RPL4"/>
<dbReference type="Pfam" id="PF01205">
    <property type="entry name" value="Impact_N"/>
    <property type="match status" value="1"/>
</dbReference>
<dbReference type="InterPro" id="IPR023582">
    <property type="entry name" value="Impact"/>
</dbReference>
<comment type="caution">
    <text evidence="4">The sequence shown here is derived from an EMBL/GenBank/DDBJ whole genome shotgun (WGS) entry which is preliminary data.</text>
</comment>
<dbReference type="GO" id="GO:0006446">
    <property type="term" value="P:regulation of translational initiation"/>
    <property type="evidence" value="ECO:0007669"/>
    <property type="project" value="TreeGrafter"/>
</dbReference>
<dbReference type="PANTHER" id="PTHR16301:SF20">
    <property type="entry name" value="IMPACT FAMILY MEMBER YIGZ"/>
    <property type="match status" value="1"/>
</dbReference>
<reference evidence="4" key="1">
    <citation type="submission" date="2021-02" db="EMBL/GenBank/DDBJ databases">
        <title>Natronogracilivirga saccharolytica gen. nov. sp. nov. a new anaerobic, haloalkiliphilic carbohydrate-fermenting bacterium from soda lake and proposing of Cyclonatronumiaceae fam. nov. in the phylum Balneolaeota.</title>
        <authorList>
            <person name="Zhilina T.N."/>
            <person name="Sorokin D.Y."/>
            <person name="Zavarzina D.G."/>
            <person name="Toshchakov S.V."/>
            <person name="Kublanov I.V."/>
        </authorList>
    </citation>
    <scope>NUCLEOTIDE SEQUENCE</scope>
    <source>
        <strain evidence="4">Z-1702</strain>
    </source>
</reference>
<dbReference type="InterPro" id="IPR020568">
    <property type="entry name" value="Ribosomal_Su5_D2-typ_SF"/>
</dbReference>
<dbReference type="PANTHER" id="PTHR16301">
    <property type="entry name" value="IMPACT-RELATED"/>
    <property type="match status" value="1"/>
</dbReference>
<evidence type="ECO:0000313" key="5">
    <source>
        <dbReference type="Proteomes" id="UP000673975"/>
    </source>
</evidence>
<dbReference type="InterPro" id="IPR036956">
    <property type="entry name" value="Impact_N_sf"/>
</dbReference>